<keyword evidence="3" id="KW-0732">Signal</keyword>
<evidence type="ECO:0000256" key="2">
    <source>
        <dbReference type="SAM" id="Phobius"/>
    </source>
</evidence>
<gene>
    <name evidence="4" type="ORF">AK830_g5336</name>
</gene>
<accession>A0A0N8H7A2</accession>
<name>A0A0N8H7A2_9HYPO</name>
<feature type="compositionally biased region" description="Low complexity" evidence="1">
    <location>
        <begin position="104"/>
        <end position="121"/>
    </location>
</feature>
<keyword evidence="2" id="KW-0812">Transmembrane</keyword>
<keyword evidence="5" id="KW-1185">Reference proteome</keyword>
<feature type="transmembrane region" description="Helical" evidence="2">
    <location>
        <begin position="135"/>
        <end position="159"/>
    </location>
</feature>
<dbReference type="AlphaFoldDB" id="A0A0N8H7A2"/>
<keyword evidence="2" id="KW-1133">Transmembrane helix</keyword>
<evidence type="ECO:0000313" key="4">
    <source>
        <dbReference type="EMBL" id="KPM41204.1"/>
    </source>
</evidence>
<dbReference type="OrthoDB" id="5102362at2759"/>
<dbReference type="EMBL" id="LKCW01000069">
    <property type="protein sequence ID" value="KPM41204.1"/>
    <property type="molecule type" value="Genomic_DNA"/>
</dbReference>
<comment type="caution">
    <text evidence="4">The sequence shown here is derived from an EMBL/GenBank/DDBJ whole genome shotgun (WGS) entry which is preliminary data.</text>
</comment>
<evidence type="ECO:0000256" key="1">
    <source>
        <dbReference type="SAM" id="MobiDB-lite"/>
    </source>
</evidence>
<evidence type="ECO:0000313" key="5">
    <source>
        <dbReference type="Proteomes" id="UP000050424"/>
    </source>
</evidence>
<feature type="chain" id="PRO_5006026205" evidence="3">
    <location>
        <begin position="23"/>
        <end position="218"/>
    </location>
</feature>
<evidence type="ECO:0000256" key="3">
    <source>
        <dbReference type="SAM" id="SignalP"/>
    </source>
</evidence>
<reference evidence="4 5" key="1">
    <citation type="submission" date="2015-09" db="EMBL/GenBank/DDBJ databases">
        <title>Draft genome of a European isolate of the apple canker pathogen Neonectria ditissima.</title>
        <authorList>
            <person name="Gomez-Cortecero A."/>
            <person name="Harrison R.J."/>
            <person name="Armitage A.D."/>
        </authorList>
    </citation>
    <scope>NUCLEOTIDE SEQUENCE [LARGE SCALE GENOMIC DNA]</scope>
    <source>
        <strain evidence="4 5">R09/05</strain>
    </source>
</reference>
<dbReference type="Proteomes" id="UP000050424">
    <property type="component" value="Unassembled WGS sequence"/>
</dbReference>
<sequence>MWSNANGRVVMWALLLVRQTKATQWLNSLDGYDSLPACAEALISSIARDMVSGCGDGGRSPVLRVSSTGIVNLEARVVPPQLRKRTSIRRILDNAVATIEEHSASSGEPSSLSSSSSSTSASSFPRIESWRPLHWFQIAIGICIPFSLISLLESAFFLIRRFLKAWLMGNPRDIRNPDETVRLQEAAHQHAHIPAPHAKARRGGDAMAELSATYSFGY</sequence>
<feature type="signal peptide" evidence="3">
    <location>
        <begin position="1"/>
        <end position="22"/>
    </location>
</feature>
<keyword evidence="2" id="KW-0472">Membrane</keyword>
<organism evidence="4 5">
    <name type="scientific">Neonectria ditissima</name>
    <dbReference type="NCBI Taxonomy" id="78410"/>
    <lineage>
        <taxon>Eukaryota</taxon>
        <taxon>Fungi</taxon>
        <taxon>Dikarya</taxon>
        <taxon>Ascomycota</taxon>
        <taxon>Pezizomycotina</taxon>
        <taxon>Sordariomycetes</taxon>
        <taxon>Hypocreomycetidae</taxon>
        <taxon>Hypocreales</taxon>
        <taxon>Nectriaceae</taxon>
        <taxon>Neonectria</taxon>
    </lineage>
</organism>
<proteinExistence type="predicted"/>
<feature type="region of interest" description="Disordered" evidence="1">
    <location>
        <begin position="100"/>
        <end position="121"/>
    </location>
</feature>
<protein>
    <submittedName>
        <fullName evidence="4">Uncharacterized protein</fullName>
    </submittedName>
</protein>